<organism evidence="15 16">
    <name type="scientific">Boothiomyces macroporosus</name>
    <dbReference type="NCBI Taxonomy" id="261099"/>
    <lineage>
        <taxon>Eukaryota</taxon>
        <taxon>Fungi</taxon>
        <taxon>Fungi incertae sedis</taxon>
        <taxon>Chytridiomycota</taxon>
        <taxon>Chytridiomycota incertae sedis</taxon>
        <taxon>Chytridiomycetes</taxon>
        <taxon>Rhizophydiales</taxon>
        <taxon>Terramycetaceae</taxon>
        <taxon>Boothiomyces</taxon>
    </lineage>
</organism>
<dbReference type="PIRSF" id="PIRSF005719">
    <property type="entry name" value="SMC"/>
    <property type="match status" value="1"/>
</dbReference>
<dbReference type="PANTHER" id="PTHR18937:SF172">
    <property type="entry name" value="STRUCTURAL MAINTENANCE OF CHROMOSOMES PROTEIN"/>
    <property type="match status" value="1"/>
</dbReference>
<dbReference type="Pfam" id="PF02463">
    <property type="entry name" value="SMC_N"/>
    <property type="match status" value="1"/>
</dbReference>
<evidence type="ECO:0000256" key="4">
    <source>
        <dbReference type="ARBA" id="ARBA00022741"/>
    </source>
</evidence>
<keyword evidence="16" id="KW-1185">Reference proteome</keyword>
<dbReference type="PANTHER" id="PTHR18937">
    <property type="entry name" value="STRUCTURAL MAINTENANCE OF CHROMOSOMES SMC FAMILY MEMBER"/>
    <property type="match status" value="1"/>
</dbReference>
<evidence type="ECO:0000256" key="11">
    <source>
        <dbReference type="PIRNR" id="PIRNR005719"/>
    </source>
</evidence>
<keyword evidence="6" id="KW-0067">ATP-binding</keyword>
<dbReference type="EMBL" id="JADGKB010000024">
    <property type="protein sequence ID" value="KAJ3258716.1"/>
    <property type="molecule type" value="Genomic_DNA"/>
</dbReference>
<dbReference type="GO" id="GO:0005634">
    <property type="term" value="C:nucleus"/>
    <property type="evidence" value="ECO:0007669"/>
    <property type="project" value="UniProtKB-SubCell"/>
</dbReference>
<dbReference type="SUPFAM" id="SSF52540">
    <property type="entry name" value="P-loop containing nucleoside triphosphate hydrolases"/>
    <property type="match status" value="1"/>
</dbReference>
<evidence type="ECO:0000256" key="9">
    <source>
        <dbReference type="ARBA" id="ARBA00023242"/>
    </source>
</evidence>
<evidence type="ECO:0000256" key="5">
    <source>
        <dbReference type="ARBA" id="ARBA00022776"/>
    </source>
</evidence>
<dbReference type="SUPFAM" id="SSF75553">
    <property type="entry name" value="Smc hinge domain"/>
    <property type="match status" value="1"/>
</dbReference>
<comment type="caution">
    <text evidence="15">The sequence shown here is derived from an EMBL/GenBank/DDBJ whole genome shotgun (WGS) entry which is preliminary data.</text>
</comment>
<dbReference type="GO" id="GO:0016887">
    <property type="term" value="F:ATP hydrolysis activity"/>
    <property type="evidence" value="ECO:0007669"/>
    <property type="project" value="InterPro"/>
</dbReference>
<keyword evidence="7 12" id="KW-0175">Coiled coil</keyword>
<evidence type="ECO:0000256" key="6">
    <source>
        <dbReference type="ARBA" id="ARBA00022840"/>
    </source>
</evidence>
<evidence type="ECO:0000256" key="1">
    <source>
        <dbReference type="ARBA" id="ARBA00004123"/>
    </source>
</evidence>
<evidence type="ECO:0000256" key="3">
    <source>
        <dbReference type="ARBA" id="ARBA00022618"/>
    </source>
</evidence>
<evidence type="ECO:0000256" key="2">
    <source>
        <dbReference type="ARBA" id="ARBA00006005"/>
    </source>
</evidence>
<feature type="coiled-coil region" evidence="12">
    <location>
        <begin position="982"/>
        <end position="1050"/>
    </location>
</feature>
<dbReference type="Proteomes" id="UP001210925">
    <property type="component" value="Unassembled WGS sequence"/>
</dbReference>
<comment type="similarity">
    <text evidence="2">Belongs to the SMC family. SMC4 subfamily.</text>
</comment>
<dbReference type="FunFam" id="3.40.50.300:FF:000481">
    <property type="entry name" value="Structural maintenance of chromosomes 4"/>
    <property type="match status" value="1"/>
</dbReference>
<feature type="coiled-coil region" evidence="12">
    <location>
        <begin position="443"/>
        <end position="508"/>
    </location>
</feature>
<keyword evidence="8" id="KW-0226">DNA condensation</keyword>
<feature type="domain" description="SMC hinge" evidence="14">
    <location>
        <begin position="539"/>
        <end position="651"/>
    </location>
</feature>
<feature type="coiled-coil region" evidence="12">
    <location>
        <begin position="251"/>
        <end position="315"/>
    </location>
</feature>
<evidence type="ECO:0000256" key="10">
    <source>
        <dbReference type="ARBA" id="ARBA00023306"/>
    </source>
</evidence>
<protein>
    <recommendedName>
        <fullName evidence="11">Structural maintenance of chromosomes protein</fullName>
    </recommendedName>
</protein>
<dbReference type="InterPro" id="IPR003395">
    <property type="entry name" value="RecF/RecN/SMC_N"/>
</dbReference>
<sequence length="1208" mass="139035">MLGDQNKRLIISKLVLINFKSYAGQVEIGPFHKSFSSVVGPNGSGKSNVIDSLLFVFGFKAKKLRQGKLSDLIHNSAKFPNLKECSVQVHFQEIVEKDHDEIVNSFVVSRTVKKGDGKESSSYHIDGRTSNYTQVQTLLKSYGIDLDHKRFLILQGEVESISLMKPKGQNENEDGLLEYLEDIIGTTSYKQPIEELVGQLDILNNKYDEQLVKFKHIKSETNSLQSKTEEAIKYIQWENKITNLKNTICQLKKLLLTRECLELEMSIAENKIKQNELKKIQESESQENQELETKLKELEQELTFLLQEQKQQNKILSSLEKQEIELKEFEKHSQTRKRKLLKSFSEDKHQKTDIDNFIGNFEQDVSRTNKEIEELKERLGKESQVLQEMQESLSDKTLVYQQEIEQLQVELQPWSEKINDKQSQLDTFNSELDLLDTKINSGKVLLEESNQRLSTLLSNVENQKEEYKLTEKNLQKSEKDLSEKQKLVKQLEATVKTSKQEYIQLQTKHADTLEYLKSFKERGNIYKELMKQKQKGTIQGICGRLGDLGTIDDKFDVAVSTACGALNSFVVETVEAGQMCIEFLKKHNLGRATFICLDKLRKFNLEKITTPEHAPRLFDLIKSEGRYLPAFYQALGDTLVADNLEQANRIAYGKQRYRVVTLTGQLIDKSGTMSGGGNRVERGGMRSSKAPLDQNSIEDLEEKLQEAELVYQRNTKELEQLQDDIQEAQQTVQELQNKKSKLDLDIKSLSDQVEDAKNAVKLALQNSQPEKQDVDRFNELKKIVKKLETELAPIKASAQVIQDKIKKLHETIMEIGGVRLRTQRHKVDSLNEQIEMLQSQVTKMYGEKTAKEKQRLKLVKNIEKKTLEIEEIEKEIEKQQEEYQEKLQETQSIKSKLSELEHSIETKQDEVNELKQEYTEKINSRNKMKSQQLELVTELKQMEQSFNKNKSILKEVEFQKGQLEMLSTGEDKEEHLVTYSENELEQMNLKALVSQLDKLESEKQDSQVNLGVIKEYKAKMAIFTERSNEVERAAGERDAVKAKYNSLRKERLTTFMDGFTKISQYLKEMYQIITMGGNAELELVDSMDPFSEGVLFSVMPPKKSWKNISNLSGGEKTLSSLALVFALHQFKPTPLYVMDEIDAALDFRNVSIVANYIKERTRNGQFIIISLRNNMFELADRLVGIYKTENTSKSITIDPLLVEKAAIQ</sequence>
<feature type="coiled-coil region" evidence="12">
    <location>
        <begin position="358"/>
        <end position="392"/>
    </location>
</feature>
<dbReference type="InterPro" id="IPR027417">
    <property type="entry name" value="P-loop_NTPase"/>
</dbReference>
<name>A0AAD5ULN9_9FUNG</name>
<evidence type="ECO:0000313" key="15">
    <source>
        <dbReference type="EMBL" id="KAJ3258716.1"/>
    </source>
</evidence>
<accession>A0AAD5ULN9</accession>
<keyword evidence="3" id="KW-0132">Cell division</keyword>
<reference evidence="15" key="1">
    <citation type="submission" date="2020-05" db="EMBL/GenBank/DDBJ databases">
        <title>Phylogenomic resolution of chytrid fungi.</title>
        <authorList>
            <person name="Stajich J.E."/>
            <person name="Amses K."/>
            <person name="Simmons R."/>
            <person name="Seto K."/>
            <person name="Myers J."/>
            <person name="Bonds A."/>
            <person name="Quandt C.A."/>
            <person name="Barry K."/>
            <person name="Liu P."/>
            <person name="Grigoriev I."/>
            <person name="Longcore J.E."/>
            <person name="James T.Y."/>
        </authorList>
    </citation>
    <scope>NUCLEOTIDE SEQUENCE</scope>
    <source>
        <strain evidence="15">PLAUS21</strain>
    </source>
</reference>
<keyword evidence="9 11" id="KW-0539">Nucleus</keyword>
<evidence type="ECO:0000259" key="14">
    <source>
        <dbReference type="SMART" id="SM00968"/>
    </source>
</evidence>
<dbReference type="InterPro" id="IPR010935">
    <property type="entry name" value="SMC_hinge"/>
</dbReference>
<dbReference type="GO" id="GO:0005524">
    <property type="term" value="F:ATP binding"/>
    <property type="evidence" value="ECO:0007669"/>
    <property type="project" value="UniProtKB-KW"/>
</dbReference>
<dbReference type="Gene3D" id="3.30.70.1620">
    <property type="match status" value="1"/>
</dbReference>
<dbReference type="Pfam" id="PF06470">
    <property type="entry name" value="SMC_hinge"/>
    <property type="match status" value="1"/>
</dbReference>
<dbReference type="AlphaFoldDB" id="A0AAD5ULN9"/>
<proteinExistence type="inferred from homology"/>
<evidence type="ECO:0000256" key="7">
    <source>
        <dbReference type="ARBA" id="ARBA00023054"/>
    </source>
</evidence>
<feature type="region of interest" description="Disordered" evidence="13">
    <location>
        <begin position="672"/>
        <end position="691"/>
    </location>
</feature>
<dbReference type="Gene3D" id="3.40.50.300">
    <property type="entry name" value="P-loop containing nucleotide triphosphate hydrolases"/>
    <property type="match status" value="2"/>
</dbReference>
<keyword evidence="5" id="KW-0498">Mitosis</keyword>
<dbReference type="GO" id="GO:0051301">
    <property type="term" value="P:cell division"/>
    <property type="evidence" value="ECO:0007669"/>
    <property type="project" value="UniProtKB-KW"/>
</dbReference>
<evidence type="ECO:0000256" key="13">
    <source>
        <dbReference type="SAM" id="MobiDB-lite"/>
    </source>
</evidence>
<dbReference type="SMART" id="SM00968">
    <property type="entry name" value="SMC_hinge"/>
    <property type="match status" value="1"/>
</dbReference>
<dbReference type="InterPro" id="IPR024704">
    <property type="entry name" value="SMC"/>
</dbReference>
<dbReference type="InterPro" id="IPR036277">
    <property type="entry name" value="SMC_hinge_sf"/>
</dbReference>
<dbReference type="GO" id="GO:0000796">
    <property type="term" value="C:condensin complex"/>
    <property type="evidence" value="ECO:0007669"/>
    <property type="project" value="TreeGrafter"/>
</dbReference>
<feature type="coiled-coil region" evidence="12">
    <location>
        <begin position="820"/>
        <end position="931"/>
    </location>
</feature>
<evidence type="ECO:0000256" key="8">
    <source>
        <dbReference type="ARBA" id="ARBA00023067"/>
    </source>
</evidence>
<keyword evidence="4" id="KW-0547">Nucleotide-binding</keyword>
<evidence type="ECO:0000313" key="16">
    <source>
        <dbReference type="Proteomes" id="UP001210925"/>
    </source>
</evidence>
<comment type="subcellular location">
    <subcellularLocation>
        <location evidence="1 11">Nucleus</location>
    </subcellularLocation>
</comment>
<dbReference type="Gene3D" id="1.20.1060.20">
    <property type="match status" value="1"/>
</dbReference>
<dbReference type="GO" id="GO:0007076">
    <property type="term" value="P:mitotic chromosome condensation"/>
    <property type="evidence" value="ECO:0007669"/>
    <property type="project" value="TreeGrafter"/>
</dbReference>
<gene>
    <name evidence="15" type="ORF">HK103_003310</name>
</gene>
<evidence type="ECO:0000256" key="12">
    <source>
        <dbReference type="SAM" id="Coils"/>
    </source>
</evidence>
<feature type="coiled-coil region" evidence="12">
    <location>
        <begin position="697"/>
        <end position="766"/>
    </location>
</feature>
<keyword evidence="10" id="KW-0131">Cell cycle</keyword>